<accession>A0ABQ9VLQ9</accession>
<reference evidence="2 3" key="1">
    <citation type="submission" date="2023-05" db="EMBL/GenBank/DDBJ databases">
        <title>B98-5 Cell Line De Novo Hybrid Assembly: An Optical Mapping Approach.</title>
        <authorList>
            <person name="Kananen K."/>
            <person name="Auerbach J.A."/>
            <person name="Kautto E."/>
            <person name="Blachly J.S."/>
        </authorList>
    </citation>
    <scope>NUCLEOTIDE SEQUENCE [LARGE SCALE GENOMIC DNA]</scope>
    <source>
        <strain evidence="2">B95-8</strain>
        <tissue evidence="2">Cell line</tissue>
    </source>
</reference>
<feature type="compositionally biased region" description="Low complexity" evidence="1">
    <location>
        <begin position="1"/>
        <end position="18"/>
    </location>
</feature>
<keyword evidence="3" id="KW-1185">Reference proteome</keyword>
<feature type="region of interest" description="Disordered" evidence="1">
    <location>
        <begin position="1"/>
        <end position="22"/>
    </location>
</feature>
<proteinExistence type="predicted"/>
<organism evidence="2 3">
    <name type="scientific">Saguinus oedipus</name>
    <name type="common">Cotton-top tamarin</name>
    <name type="synonym">Oedipomidas oedipus</name>
    <dbReference type="NCBI Taxonomy" id="9490"/>
    <lineage>
        <taxon>Eukaryota</taxon>
        <taxon>Metazoa</taxon>
        <taxon>Chordata</taxon>
        <taxon>Craniata</taxon>
        <taxon>Vertebrata</taxon>
        <taxon>Euteleostomi</taxon>
        <taxon>Mammalia</taxon>
        <taxon>Eutheria</taxon>
        <taxon>Euarchontoglires</taxon>
        <taxon>Primates</taxon>
        <taxon>Haplorrhini</taxon>
        <taxon>Platyrrhini</taxon>
        <taxon>Cebidae</taxon>
        <taxon>Callitrichinae</taxon>
        <taxon>Saguinus</taxon>
    </lineage>
</organism>
<feature type="region of interest" description="Disordered" evidence="1">
    <location>
        <begin position="30"/>
        <end position="49"/>
    </location>
</feature>
<dbReference type="EMBL" id="JASSZA010000005">
    <property type="protein sequence ID" value="KAK2110110.1"/>
    <property type="molecule type" value="Genomic_DNA"/>
</dbReference>
<sequence length="85" mass="8740">SLPDGAARTDAAGAGSEAVPTASLSISLAPPARGAVSPRRAGAMQESQTKSMFVSRALEKILADKEVKRPQHSQLRRACQVALGG</sequence>
<dbReference type="Proteomes" id="UP001266305">
    <property type="component" value="Unassembled WGS sequence"/>
</dbReference>
<gene>
    <name evidence="2" type="ORF">P7K49_009856</name>
</gene>
<feature type="non-terminal residue" evidence="2">
    <location>
        <position position="1"/>
    </location>
</feature>
<protein>
    <submittedName>
        <fullName evidence="2">Uncharacterized protein</fullName>
    </submittedName>
</protein>
<comment type="caution">
    <text evidence="2">The sequence shown here is derived from an EMBL/GenBank/DDBJ whole genome shotgun (WGS) entry which is preliminary data.</text>
</comment>
<evidence type="ECO:0000313" key="2">
    <source>
        <dbReference type="EMBL" id="KAK2110110.1"/>
    </source>
</evidence>
<evidence type="ECO:0000256" key="1">
    <source>
        <dbReference type="SAM" id="MobiDB-lite"/>
    </source>
</evidence>
<evidence type="ECO:0000313" key="3">
    <source>
        <dbReference type="Proteomes" id="UP001266305"/>
    </source>
</evidence>
<name>A0ABQ9VLQ9_SAGOE</name>